<sequence length="216" mass="24031">MSVAKASLLLALAVIGSNAAPSAEECQGLAKRLPGKDLHEIYGAWVLVWSVSDHEIGHGLLRNLTSSHVEFKLLADNKTIEYIERNMFSSNNSCTTYFINMTVPSDGAEHPTLKCHSIRTERNGVPQEYNDTGDVDFYESCPDCLLMTYKTSTGKFLLSYKKEGSHRDVEQHKAAHDDHKKLAECLGIPHDKAYIYDGLTDFCHKKSAPEANPEQS</sequence>
<evidence type="ECO:0000256" key="5">
    <source>
        <dbReference type="SAM" id="SignalP"/>
    </source>
</evidence>
<name>A0A3Q2QUI3_FUNHE</name>
<feature type="signal peptide" evidence="5">
    <location>
        <begin position="1"/>
        <end position="19"/>
    </location>
</feature>
<keyword evidence="7" id="KW-1185">Reference proteome</keyword>
<dbReference type="Proteomes" id="UP000265000">
    <property type="component" value="Unplaced"/>
</dbReference>
<dbReference type="AlphaFoldDB" id="A0A3Q2QUI3"/>
<evidence type="ECO:0000313" key="6">
    <source>
        <dbReference type="Ensembl" id="ENSFHEP00000030732.1"/>
    </source>
</evidence>
<evidence type="ECO:0000256" key="1">
    <source>
        <dbReference type="ARBA" id="ARBA00004613"/>
    </source>
</evidence>
<evidence type="ECO:0000256" key="2">
    <source>
        <dbReference type="ARBA" id="ARBA00022525"/>
    </source>
</evidence>
<reference evidence="6" key="2">
    <citation type="submission" date="2025-09" db="UniProtKB">
        <authorList>
            <consortium name="Ensembl"/>
        </authorList>
    </citation>
    <scope>IDENTIFICATION</scope>
</reference>
<feature type="chain" id="PRO_5018684557" evidence="5">
    <location>
        <begin position="20"/>
        <end position="216"/>
    </location>
</feature>
<dbReference type="PANTHER" id="PTHR11967:SF2">
    <property type="entry name" value="ALPHA-1-ACID GLYCOPROTEIN 1"/>
    <property type="match status" value="1"/>
</dbReference>
<evidence type="ECO:0000256" key="3">
    <source>
        <dbReference type="ARBA" id="ARBA00022729"/>
    </source>
</evidence>
<dbReference type="SUPFAM" id="SSF50814">
    <property type="entry name" value="Lipocalins"/>
    <property type="match status" value="1"/>
</dbReference>
<dbReference type="GO" id="GO:0005576">
    <property type="term" value="C:extracellular region"/>
    <property type="evidence" value="ECO:0007669"/>
    <property type="project" value="UniProtKB-SubCell"/>
</dbReference>
<proteinExistence type="predicted"/>
<keyword evidence="3 5" id="KW-0732">Signal</keyword>
<organism evidence="6 7">
    <name type="scientific">Fundulus heteroclitus</name>
    <name type="common">Killifish</name>
    <name type="synonym">Mummichog</name>
    <dbReference type="NCBI Taxonomy" id="8078"/>
    <lineage>
        <taxon>Eukaryota</taxon>
        <taxon>Metazoa</taxon>
        <taxon>Chordata</taxon>
        <taxon>Craniata</taxon>
        <taxon>Vertebrata</taxon>
        <taxon>Euteleostomi</taxon>
        <taxon>Actinopterygii</taxon>
        <taxon>Neopterygii</taxon>
        <taxon>Teleostei</taxon>
        <taxon>Neoteleostei</taxon>
        <taxon>Acanthomorphata</taxon>
        <taxon>Ovalentaria</taxon>
        <taxon>Atherinomorphae</taxon>
        <taxon>Cyprinodontiformes</taxon>
        <taxon>Fundulidae</taxon>
        <taxon>Fundulus</taxon>
    </lineage>
</organism>
<dbReference type="GeneTree" id="ENSGT01030000234802"/>
<reference evidence="6" key="1">
    <citation type="submission" date="2025-08" db="UniProtKB">
        <authorList>
            <consortium name="Ensembl"/>
        </authorList>
    </citation>
    <scope>IDENTIFICATION</scope>
</reference>
<dbReference type="InterPro" id="IPR012674">
    <property type="entry name" value="Calycin"/>
</dbReference>
<keyword evidence="4" id="KW-0325">Glycoprotein</keyword>
<keyword evidence="2" id="KW-0964">Secreted</keyword>
<evidence type="ECO:0000256" key="4">
    <source>
        <dbReference type="ARBA" id="ARBA00023180"/>
    </source>
</evidence>
<dbReference type="GeneID" id="105937793"/>
<protein>
    <submittedName>
        <fullName evidence="6">Saxitoxin and tetrodotoxin-binding protein 1</fullName>
    </submittedName>
</protein>
<evidence type="ECO:0000313" key="7">
    <source>
        <dbReference type="Proteomes" id="UP000265000"/>
    </source>
</evidence>
<dbReference type="OrthoDB" id="8929479at2759"/>
<dbReference type="PANTHER" id="PTHR11967">
    <property type="entry name" value="ALPHA-1-ACID GLYCOPROTEIN"/>
    <property type="match status" value="1"/>
</dbReference>
<dbReference type="Gene3D" id="2.40.128.20">
    <property type="match status" value="1"/>
</dbReference>
<accession>A0A3Q2QUI3</accession>
<comment type="subcellular location">
    <subcellularLocation>
        <location evidence="1">Secreted</location>
    </subcellularLocation>
</comment>
<dbReference type="Ensembl" id="ENSFHET00000022497.1">
    <property type="protein sequence ID" value="ENSFHEP00000030732.1"/>
    <property type="gene ID" value="ENSFHEG00000016197.1"/>
</dbReference>